<dbReference type="InterPro" id="IPR002797">
    <property type="entry name" value="Polysacc_synth"/>
</dbReference>
<reference evidence="8" key="1">
    <citation type="submission" date="2018-08" db="EMBL/GenBank/DDBJ databases">
        <authorList>
            <person name="Grouzdev D.S."/>
            <person name="Krutkina M.S."/>
        </authorList>
    </citation>
    <scope>NUCLEOTIDE SEQUENCE [LARGE SCALE GENOMIC DNA]</scope>
    <source>
        <strain evidence="8">4-11</strain>
    </source>
</reference>
<feature type="transmembrane region" description="Helical" evidence="6">
    <location>
        <begin position="179"/>
        <end position="198"/>
    </location>
</feature>
<feature type="transmembrane region" description="Helical" evidence="6">
    <location>
        <begin position="424"/>
        <end position="444"/>
    </location>
</feature>
<comment type="caution">
    <text evidence="7">The sequence shown here is derived from an EMBL/GenBank/DDBJ whole genome shotgun (WGS) entry which is preliminary data.</text>
</comment>
<reference evidence="7 8" key="2">
    <citation type="submission" date="2018-09" db="EMBL/GenBank/DDBJ databases">
        <title>Genome of Sphaerochaeta halotolerans strain 4-11.</title>
        <authorList>
            <person name="Nazina T.N."/>
            <person name="Sokolova D.S."/>
        </authorList>
    </citation>
    <scope>NUCLEOTIDE SEQUENCE [LARGE SCALE GENOMIC DNA]</scope>
    <source>
        <strain evidence="7 8">4-11</strain>
    </source>
</reference>
<evidence type="ECO:0000256" key="4">
    <source>
        <dbReference type="ARBA" id="ARBA00022989"/>
    </source>
</evidence>
<name>A0A372MD80_9SPIR</name>
<evidence type="ECO:0000256" key="2">
    <source>
        <dbReference type="ARBA" id="ARBA00022475"/>
    </source>
</evidence>
<evidence type="ECO:0000313" key="7">
    <source>
        <dbReference type="EMBL" id="RFU93732.1"/>
    </source>
</evidence>
<evidence type="ECO:0000256" key="3">
    <source>
        <dbReference type="ARBA" id="ARBA00022692"/>
    </source>
</evidence>
<keyword evidence="2" id="KW-1003">Cell membrane</keyword>
<feature type="transmembrane region" description="Helical" evidence="6">
    <location>
        <begin position="83"/>
        <end position="106"/>
    </location>
</feature>
<feature type="transmembrane region" description="Helical" evidence="6">
    <location>
        <begin position="456"/>
        <end position="474"/>
    </location>
</feature>
<dbReference type="InterPro" id="IPR050833">
    <property type="entry name" value="Poly_Biosynth_Transport"/>
</dbReference>
<gene>
    <name evidence="7" type="ORF">DYP60_13260</name>
</gene>
<evidence type="ECO:0000256" key="6">
    <source>
        <dbReference type="SAM" id="Phobius"/>
    </source>
</evidence>
<keyword evidence="5 6" id="KW-0472">Membrane</keyword>
<accession>A0A372MD80</accession>
<sequence>MSGKKTVLANSFYYTFSSFLVKAFGFFLLPVYTAYLSPGDYGITNLVHSFLSVATFIVSFSLYAAIPRFYVEYKEDQEKVKSLFGSIIIFTFIMGMIFLGVSILFSKVMVRFLFTGIPFYPYVLIALITLLFQSLHTIHENILKAIQKGKFLASLSVIVFLLQTGITIVFVVVLKLGPVGVLLSQAIISFIYSIFMVFDLRKRNLLSFSFNWKLLKRALSYSIPIIPHNLSTSIASFVSKIFINNSASLASVGLYGIAMQFGSLIDLFQISVNKAFTPWFFNVLHEGKGKSDIDQMEFAKILLSLYSVIYLGIGLFSQEVILLMTHSRYALAWKVVPILVVAFSVKSIYYFYVNILFYHQEAARKIFYASVSGSFLDISLAAILIPRFGMYGAALSFLIAKICIVIIVVILSRKYNQGMFDVFGMIRTILPSILLIGLGLIFSYTKYEAVFHWGNFLYKCVIVGVYLLMLIYRNRILISSLLKKHKLQRIL</sequence>
<dbReference type="AlphaFoldDB" id="A0A372MD80"/>
<dbReference type="Proteomes" id="UP000264002">
    <property type="component" value="Unassembled WGS sequence"/>
</dbReference>
<feature type="transmembrane region" description="Helical" evidence="6">
    <location>
        <begin position="12"/>
        <end position="35"/>
    </location>
</feature>
<proteinExistence type="predicted"/>
<protein>
    <submittedName>
        <fullName evidence="7">Sugar lyase</fullName>
    </submittedName>
</protein>
<feature type="transmembrane region" description="Helical" evidence="6">
    <location>
        <begin position="366"/>
        <end position="385"/>
    </location>
</feature>
<organism evidence="7 8">
    <name type="scientific">Sphaerochaeta halotolerans</name>
    <dbReference type="NCBI Taxonomy" id="2293840"/>
    <lineage>
        <taxon>Bacteria</taxon>
        <taxon>Pseudomonadati</taxon>
        <taxon>Spirochaetota</taxon>
        <taxon>Spirochaetia</taxon>
        <taxon>Spirochaetales</taxon>
        <taxon>Sphaerochaetaceae</taxon>
        <taxon>Sphaerochaeta</taxon>
    </lineage>
</organism>
<dbReference type="RefSeq" id="WP_117331498.1">
    <property type="nucleotide sequence ID" value="NZ_QUWK01000021.1"/>
</dbReference>
<keyword evidence="3 6" id="KW-0812">Transmembrane</keyword>
<dbReference type="EMBL" id="QUWK01000021">
    <property type="protein sequence ID" value="RFU93732.1"/>
    <property type="molecule type" value="Genomic_DNA"/>
</dbReference>
<feature type="transmembrane region" description="Helical" evidence="6">
    <location>
        <begin position="298"/>
        <end position="316"/>
    </location>
</feature>
<comment type="subcellular location">
    <subcellularLocation>
        <location evidence="1">Cell membrane</location>
        <topology evidence="1">Multi-pass membrane protein</topology>
    </subcellularLocation>
</comment>
<dbReference type="Pfam" id="PF01943">
    <property type="entry name" value="Polysacc_synt"/>
    <property type="match status" value="1"/>
</dbReference>
<feature type="transmembrane region" description="Helical" evidence="6">
    <location>
        <begin position="112"/>
        <end position="132"/>
    </location>
</feature>
<keyword evidence="8" id="KW-1185">Reference proteome</keyword>
<feature type="transmembrane region" description="Helical" evidence="6">
    <location>
        <begin position="152"/>
        <end position="173"/>
    </location>
</feature>
<dbReference type="GO" id="GO:0005886">
    <property type="term" value="C:plasma membrane"/>
    <property type="evidence" value="ECO:0007669"/>
    <property type="project" value="UniProtKB-SubCell"/>
</dbReference>
<dbReference type="PANTHER" id="PTHR30250">
    <property type="entry name" value="PST FAMILY PREDICTED COLANIC ACID TRANSPORTER"/>
    <property type="match status" value="1"/>
</dbReference>
<feature type="transmembrane region" description="Helical" evidence="6">
    <location>
        <begin position="391"/>
        <end position="412"/>
    </location>
</feature>
<feature type="transmembrane region" description="Helical" evidence="6">
    <location>
        <begin position="47"/>
        <end position="71"/>
    </location>
</feature>
<evidence type="ECO:0000256" key="5">
    <source>
        <dbReference type="ARBA" id="ARBA00023136"/>
    </source>
</evidence>
<evidence type="ECO:0000256" key="1">
    <source>
        <dbReference type="ARBA" id="ARBA00004651"/>
    </source>
</evidence>
<keyword evidence="4 6" id="KW-1133">Transmembrane helix</keyword>
<feature type="transmembrane region" description="Helical" evidence="6">
    <location>
        <begin position="336"/>
        <end position="359"/>
    </location>
</feature>
<keyword evidence="7" id="KW-0456">Lyase</keyword>
<evidence type="ECO:0000313" key="8">
    <source>
        <dbReference type="Proteomes" id="UP000264002"/>
    </source>
</evidence>
<dbReference type="GO" id="GO:0016829">
    <property type="term" value="F:lyase activity"/>
    <property type="evidence" value="ECO:0007669"/>
    <property type="project" value="UniProtKB-KW"/>
</dbReference>
<dbReference type="OrthoDB" id="371333at2"/>
<dbReference type="PANTHER" id="PTHR30250:SF11">
    <property type="entry name" value="O-ANTIGEN TRANSPORTER-RELATED"/>
    <property type="match status" value="1"/>
</dbReference>